<dbReference type="InterPro" id="IPR011684">
    <property type="entry name" value="NAB"/>
</dbReference>
<evidence type="ECO:0000313" key="6">
    <source>
        <dbReference type="EMBL" id="KAK8988458.1"/>
    </source>
</evidence>
<evidence type="ECO:0000259" key="5">
    <source>
        <dbReference type="PROSITE" id="PS51774"/>
    </source>
</evidence>
<feature type="region of interest" description="Disordered" evidence="4">
    <location>
        <begin position="276"/>
        <end position="311"/>
    </location>
</feature>
<comment type="similarity">
    <text evidence="2">Belongs to the NET family.</text>
</comment>
<protein>
    <recommendedName>
        <fullName evidence="5">NAB domain-containing protein</fullName>
    </recommendedName>
</protein>
<gene>
    <name evidence="6" type="ORF">V6N11_029848</name>
</gene>
<reference evidence="6 7" key="1">
    <citation type="journal article" date="2024" name="G3 (Bethesda)">
        <title>Genome assembly of Hibiscus sabdariffa L. provides insights into metabolisms of medicinal natural products.</title>
        <authorList>
            <person name="Kim T."/>
        </authorList>
    </citation>
    <scope>NUCLEOTIDE SEQUENCE [LARGE SCALE GENOMIC DNA]</scope>
    <source>
        <strain evidence="6">TK-2024</strain>
        <tissue evidence="6">Old leaves</tissue>
    </source>
</reference>
<dbReference type="InterPro" id="IPR051861">
    <property type="entry name" value="NET_actin-binding_domain"/>
</dbReference>
<dbReference type="PANTHER" id="PTHR32258:SF3">
    <property type="entry name" value="PROTEIN NETWORKED 4A"/>
    <property type="match status" value="1"/>
</dbReference>
<feature type="coiled-coil region" evidence="3">
    <location>
        <begin position="559"/>
        <end position="695"/>
    </location>
</feature>
<dbReference type="EMBL" id="JBBPBN010000057">
    <property type="protein sequence ID" value="KAK8988458.1"/>
    <property type="molecule type" value="Genomic_DNA"/>
</dbReference>
<accession>A0ABR2PJG9</accession>
<feature type="compositionally biased region" description="Low complexity" evidence="4">
    <location>
        <begin position="228"/>
        <end position="245"/>
    </location>
</feature>
<comment type="caution">
    <text evidence="6">The sequence shown here is derived from an EMBL/GenBank/DDBJ whole genome shotgun (WGS) entry which is preliminary data.</text>
</comment>
<dbReference type="PROSITE" id="PS51774">
    <property type="entry name" value="NAB"/>
    <property type="match status" value="1"/>
</dbReference>
<dbReference type="PANTHER" id="PTHR32258">
    <property type="entry name" value="PROTEIN NETWORKED 4A"/>
    <property type="match status" value="1"/>
</dbReference>
<feature type="coiled-coil region" evidence="3">
    <location>
        <begin position="443"/>
        <end position="498"/>
    </location>
</feature>
<feature type="region of interest" description="Disordered" evidence="4">
    <location>
        <begin position="226"/>
        <end position="245"/>
    </location>
</feature>
<evidence type="ECO:0000256" key="1">
    <source>
        <dbReference type="ARBA" id="ARBA00023054"/>
    </source>
</evidence>
<feature type="domain" description="NAB" evidence="5">
    <location>
        <begin position="142"/>
        <end position="222"/>
    </location>
</feature>
<keyword evidence="7" id="KW-1185">Reference proteome</keyword>
<organism evidence="6 7">
    <name type="scientific">Hibiscus sabdariffa</name>
    <name type="common">roselle</name>
    <dbReference type="NCBI Taxonomy" id="183260"/>
    <lineage>
        <taxon>Eukaryota</taxon>
        <taxon>Viridiplantae</taxon>
        <taxon>Streptophyta</taxon>
        <taxon>Embryophyta</taxon>
        <taxon>Tracheophyta</taxon>
        <taxon>Spermatophyta</taxon>
        <taxon>Magnoliopsida</taxon>
        <taxon>eudicotyledons</taxon>
        <taxon>Gunneridae</taxon>
        <taxon>Pentapetalae</taxon>
        <taxon>rosids</taxon>
        <taxon>malvids</taxon>
        <taxon>Malvales</taxon>
        <taxon>Malvaceae</taxon>
        <taxon>Malvoideae</taxon>
        <taxon>Hibiscus</taxon>
    </lineage>
</organism>
<sequence>MRNILVGMVEVLCVLRFGFVSRVGQTLSHVSVMFAWLRVAFGIWRSVKEGSCNWIFLEFAYDLSTWQPNKGGLSKGKPNDKQGIQWGICGNNKHINEIPKVVPTLFPDFFNTCSSQLPSSKMANSAGQLTKSMKRLESRKSHSWWWDSHISPKNSRWLAENLEEMDRSVKQMLKLIEDDGDSFAKKAEMYYQKRPELVSHVEEFYRMYRSLAERYDQLTGELRKNIPSDLQSQGSDISDISSDLPSIWPSADQRLSRRKSGPRAAGFSVFLGSGGNSSDVYQKEEDELSTRTDSETESDASSVNNYSVFSGNGSDQGVSRKMVELEIELHEVKQKLRMLEEENTDGSVRGAKHKNSELLAIIREYEEKLEIANKKIQLTEEQVTWLGIKLQKYKPLEAADSESSEEESVKMHETEQIQVNQALDLVNKNGIPWKDNKHADGKMQALVEELSITKEMLQGSEKEIASLKLEKKHSYEKIQKLQAQLDTAQREIVTWKSKLNTEKRGVSKLQDRISMLKNSLSDRDHEIRDLKIAVSDAEQKIFPEKAHIKAEISKLLEGRICLEEQLRDWEARGRSLEEDVRKAVNEKRESEERLRGEVELLKLEIAERSDCIKVLNENLETLKAERDELETKIVSLKAEISSRDNQIVQMDKHLQELNADHVKLVASAEGTHKLVEELQSKAKELEDVIDRQRVRILEGAEEKREAIRQLCFSLEHYRDGYHWLRQAFMGQKRVPVLTT</sequence>
<evidence type="ECO:0000313" key="7">
    <source>
        <dbReference type="Proteomes" id="UP001396334"/>
    </source>
</evidence>
<dbReference type="Proteomes" id="UP001396334">
    <property type="component" value="Unassembled WGS sequence"/>
</dbReference>
<proteinExistence type="inferred from homology"/>
<evidence type="ECO:0000256" key="2">
    <source>
        <dbReference type="ARBA" id="ARBA00038006"/>
    </source>
</evidence>
<evidence type="ECO:0000256" key="4">
    <source>
        <dbReference type="SAM" id="MobiDB-lite"/>
    </source>
</evidence>
<feature type="compositionally biased region" description="Polar residues" evidence="4">
    <location>
        <begin position="299"/>
        <end position="311"/>
    </location>
</feature>
<dbReference type="Pfam" id="PF07765">
    <property type="entry name" value="KIP1"/>
    <property type="match status" value="1"/>
</dbReference>
<evidence type="ECO:0000256" key="3">
    <source>
        <dbReference type="SAM" id="Coils"/>
    </source>
</evidence>
<name>A0ABR2PJG9_9ROSI</name>
<feature type="coiled-coil region" evidence="3">
    <location>
        <begin position="322"/>
        <end position="382"/>
    </location>
</feature>
<keyword evidence="1 3" id="KW-0175">Coiled coil</keyword>